<evidence type="ECO:0000313" key="3">
    <source>
        <dbReference type="Proteomes" id="UP000095009"/>
    </source>
</evidence>
<keyword evidence="3" id="KW-1185">Reference proteome</keyword>
<dbReference type="EMBL" id="KV454409">
    <property type="protein sequence ID" value="ODQ65729.1"/>
    <property type="molecule type" value="Genomic_DNA"/>
</dbReference>
<gene>
    <name evidence="2" type="ORF">NADFUDRAFT_46370</name>
</gene>
<dbReference type="STRING" id="857566.A0A1E3PJX6"/>
<dbReference type="PANTHER" id="PTHR40370:SF1">
    <property type="entry name" value="DUF3074 DOMAIN-CONTAINING PROTEIN"/>
    <property type="match status" value="1"/>
</dbReference>
<dbReference type="Proteomes" id="UP000095009">
    <property type="component" value="Unassembled WGS sequence"/>
</dbReference>
<protein>
    <recommendedName>
        <fullName evidence="1">DUF3074 domain-containing protein</fullName>
    </recommendedName>
</protein>
<dbReference type="SUPFAM" id="SSF55961">
    <property type="entry name" value="Bet v1-like"/>
    <property type="match status" value="1"/>
</dbReference>
<organism evidence="2 3">
    <name type="scientific">Nadsonia fulvescens var. elongata DSM 6958</name>
    <dbReference type="NCBI Taxonomy" id="857566"/>
    <lineage>
        <taxon>Eukaryota</taxon>
        <taxon>Fungi</taxon>
        <taxon>Dikarya</taxon>
        <taxon>Ascomycota</taxon>
        <taxon>Saccharomycotina</taxon>
        <taxon>Dipodascomycetes</taxon>
        <taxon>Dipodascales</taxon>
        <taxon>Dipodascales incertae sedis</taxon>
        <taxon>Nadsonia</taxon>
    </lineage>
</organism>
<dbReference type="AlphaFoldDB" id="A0A1E3PJX6"/>
<name>A0A1E3PJX6_9ASCO</name>
<evidence type="ECO:0000313" key="2">
    <source>
        <dbReference type="EMBL" id="ODQ65729.1"/>
    </source>
</evidence>
<dbReference type="Pfam" id="PF11274">
    <property type="entry name" value="DUF3074"/>
    <property type="match status" value="1"/>
</dbReference>
<dbReference type="PANTHER" id="PTHR40370">
    <property type="entry name" value="EXPRESSED PROTEIN"/>
    <property type="match status" value="1"/>
</dbReference>
<sequence>MTDQFEFDLTPLRLKDLPTSANQLIVSANAVIEDITAKWSKGKLYNGHTPNKVQMYNTKLYGEPWMARVSYHDASVTPFEWFARGLIGAEQSTTAIGNQPEGEWVIEDKYAHTRNEMEYIAPLANWTPVEISTLSGYDKAQTTHGKEFLDQWQCVRVHYDFPGPLAVREFSEYLYIQKPMADPNTGDLTMFVISLVADLPVSEPGMVHGVYTSIERVRWIKKDNMVEWKMATVSDAKGNVPRWIQNATIANSVAGDVSSYFNWLDDKKW</sequence>
<feature type="domain" description="DUF3074" evidence="1">
    <location>
        <begin position="65"/>
        <end position="264"/>
    </location>
</feature>
<dbReference type="OrthoDB" id="6423603at2759"/>
<proteinExistence type="predicted"/>
<reference evidence="2 3" key="1">
    <citation type="journal article" date="2016" name="Proc. Natl. Acad. Sci. U.S.A.">
        <title>Comparative genomics of biotechnologically important yeasts.</title>
        <authorList>
            <person name="Riley R."/>
            <person name="Haridas S."/>
            <person name="Wolfe K.H."/>
            <person name="Lopes M.R."/>
            <person name="Hittinger C.T."/>
            <person name="Goeker M."/>
            <person name="Salamov A.A."/>
            <person name="Wisecaver J.H."/>
            <person name="Long T.M."/>
            <person name="Calvey C.H."/>
            <person name="Aerts A.L."/>
            <person name="Barry K.W."/>
            <person name="Choi C."/>
            <person name="Clum A."/>
            <person name="Coughlan A.Y."/>
            <person name="Deshpande S."/>
            <person name="Douglass A.P."/>
            <person name="Hanson S.J."/>
            <person name="Klenk H.-P."/>
            <person name="LaButti K.M."/>
            <person name="Lapidus A."/>
            <person name="Lindquist E.A."/>
            <person name="Lipzen A.M."/>
            <person name="Meier-Kolthoff J.P."/>
            <person name="Ohm R.A."/>
            <person name="Otillar R.P."/>
            <person name="Pangilinan J.L."/>
            <person name="Peng Y."/>
            <person name="Rokas A."/>
            <person name="Rosa C.A."/>
            <person name="Scheuner C."/>
            <person name="Sibirny A.A."/>
            <person name="Slot J.C."/>
            <person name="Stielow J.B."/>
            <person name="Sun H."/>
            <person name="Kurtzman C.P."/>
            <person name="Blackwell M."/>
            <person name="Grigoriev I.V."/>
            <person name="Jeffries T.W."/>
        </authorList>
    </citation>
    <scope>NUCLEOTIDE SEQUENCE [LARGE SCALE GENOMIC DNA]</scope>
    <source>
        <strain evidence="2 3">DSM 6958</strain>
    </source>
</reference>
<evidence type="ECO:0000259" key="1">
    <source>
        <dbReference type="Pfam" id="PF11274"/>
    </source>
</evidence>
<accession>A0A1E3PJX6</accession>
<dbReference type="InterPro" id="IPR024500">
    <property type="entry name" value="DUF3074"/>
</dbReference>